<reference evidence="2" key="1">
    <citation type="submission" date="2015-04" db="UniProtKB">
        <authorList>
            <consortium name="EnsemblPlants"/>
        </authorList>
    </citation>
    <scope>IDENTIFICATION</scope>
    <source>
        <strain evidence="2">SL10</strain>
    </source>
</reference>
<dbReference type="OMA" id="HATSCSW"/>
<accession>A0A0E0I7Q1</accession>
<evidence type="ECO:0000256" key="1">
    <source>
        <dbReference type="SAM" id="MobiDB-lite"/>
    </source>
</evidence>
<dbReference type="EnsemblPlants" id="ONIVA08G04300.1">
    <property type="protein sequence ID" value="ONIVA08G04300.1"/>
    <property type="gene ID" value="ONIVA08G04300"/>
</dbReference>
<sequence length="150" mass="16069">MPLPLPLPLLPGRFSGVFLSSPHATSCSWSYTLTAAAHAGISSVPITTKNSSMLVVVSSSGGTHGQGKEAASAQEGRAGEVAGSGESETEACRADQGPLGGCKWRPRRRDRRRRETATAAASVGRLRWWQDCRTHSKPRQVELELELELC</sequence>
<protein>
    <submittedName>
        <fullName evidence="2">Uncharacterized protein</fullName>
    </submittedName>
</protein>
<feature type="region of interest" description="Disordered" evidence="1">
    <location>
        <begin position="58"/>
        <end position="115"/>
    </location>
</feature>
<evidence type="ECO:0000313" key="3">
    <source>
        <dbReference type="Proteomes" id="UP000006591"/>
    </source>
</evidence>
<evidence type="ECO:0000313" key="2">
    <source>
        <dbReference type="EnsemblPlants" id="ONIVA08G04300.1"/>
    </source>
</evidence>
<keyword evidence="3" id="KW-1185">Reference proteome</keyword>
<feature type="compositionally biased region" description="Basic residues" evidence="1">
    <location>
        <begin position="104"/>
        <end position="114"/>
    </location>
</feature>
<dbReference type="Proteomes" id="UP000006591">
    <property type="component" value="Chromosome 8"/>
</dbReference>
<dbReference type="AlphaFoldDB" id="A0A0E0I7Q1"/>
<proteinExistence type="predicted"/>
<organism evidence="2">
    <name type="scientific">Oryza nivara</name>
    <name type="common">Indian wild rice</name>
    <name type="synonym">Oryza sativa f. spontanea</name>
    <dbReference type="NCBI Taxonomy" id="4536"/>
    <lineage>
        <taxon>Eukaryota</taxon>
        <taxon>Viridiplantae</taxon>
        <taxon>Streptophyta</taxon>
        <taxon>Embryophyta</taxon>
        <taxon>Tracheophyta</taxon>
        <taxon>Spermatophyta</taxon>
        <taxon>Magnoliopsida</taxon>
        <taxon>Liliopsida</taxon>
        <taxon>Poales</taxon>
        <taxon>Poaceae</taxon>
        <taxon>BOP clade</taxon>
        <taxon>Oryzoideae</taxon>
        <taxon>Oryzeae</taxon>
        <taxon>Oryzinae</taxon>
        <taxon>Oryza</taxon>
    </lineage>
</organism>
<dbReference type="Gramene" id="ONIVA08G04300.1">
    <property type="protein sequence ID" value="ONIVA08G04300.1"/>
    <property type="gene ID" value="ONIVA08G04300"/>
</dbReference>
<reference evidence="2" key="2">
    <citation type="submission" date="2018-04" db="EMBL/GenBank/DDBJ databases">
        <title>OnivRS2 (Oryza nivara Reference Sequence Version 2).</title>
        <authorList>
            <person name="Zhang J."/>
            <person name="Kudrna D."/>
            <person name="Lee S."/>
            <person name="Talag J."/>
            <person name="Rajasekar S."/>
            <person name="Welchert J."/>
            <person name="Hsing Y.-I."/>
            <person name="Wing R.A."/>
        </authorList>
    </citation>
    <scope>NUCLEOTIDE SEQUENCE [LARGE SCALE GENOMIC DNA]</scope>
    <source>
        <strain evidence="2">SL10</strain>
    </source>
</reference>
<name>A0A0E0I7Q1_ORYNI</name>
<dbReference type="HOGENOM" id="CLU_1743479_0_0_1"/>